<dbReference type="OrthoDB" id="5282002at2759"/>
<dbReference type="SMART" id="SM00993">
    <property type="entry name" value="YL1_C"/>
    <property type="match status" value="1"/>
</dbReference>
<organism evidence="3 4">
    <name type="scientific">Kazachstania africana (strain ATCC 22294 / BCRC 22015 / CBS 2517 / CECT 1963 / NBRC 1671 / NRRL Y-8276)</name>
    <name type="common">Yeast</name>
    <name type="synonym">Kluyveromyces africanus</name>
    <dbReference type="NCBI Taxonomy" id="1071382"/>
    <lineage>
        <taxon>Eukaryota</taxon>
        <taxon>Fungi</taxon>
        <taxon>Dikarya</taxon>
        <taxon>Ascomycota</taxon>
        <taxon>Saccharomycotina</taxon>
        <taxon>Saccharomycetes</taxon>
        <taxon>Saccharomycetales</taxon>
        <taxon>Saccharomycetaceae</taxon>
        <taxon>Kazachstania</taxon>
    </lineage>
</organism>
<dbReference type="GeneID" id="13882606"/>
<dbReference type="PANTHER" id="PTHR28069">
    <property type="entry name" value="GH20023P"/>
    <property type="match status" value="1"/>
</dbReference>
<dbReference type="eggNOG" id="ENOG502QQBW">
    <property type="taxonomic scope" value="Eukaryota"/>
</dbReference>
<name>H2APT2_KAZAF</name>
<dbReference type="EMBL" id="HE650822">
    <property type="protein sequence ID" value="CCF56382.1"/>
    <property type="molecule type" value="Genomic_DNA"/>
</dbReference>
<protein>
    <recommendedName>
        <fullName evidence="2">Vps72/YL1 C-terminal domain-containing protein</fullName>
    </recommendedName>
</protein>
<dbReference type="STRING" id="1071382.H2APT2"/>
<dbReference type="Pfam" id="PF20179">
    <property type="entry name" value="MSS51_C"/>
    <property type="match status" value="1"/>
</dbReference>
<sequence>MLLSGAPHVYARGRLQHLQRRVLSRTLVGFVRNALGLEPPPTPDEPRVSNRFYPWDQSPSPELRERAAKIKAMARCPITGKEINYTCPISGIPTHHSREAWEQDEAYHRNKIPDILKKVNIYEHDLRSGRSFPEFDFPSDQTFDRAVNLANWDLYFYTRSFYSMDTEFQLATVTKMLSYPITIASVLHQYSPYSLYPHGPITLEGLKSIAALRYSLYPSQHKSSRSVLNKTRPMRIFILGARAESQLPGHVWKQFQYLFPLQTFEIIFIGPECQLREPSNSVGGANNIVKRIDDTISLVYHPKLFHDIHKAQDFFPYDPYNDVFFVFHPGFASPETKELWMNDTVKALLDTKCAVFHTGFSKKDLSNDVKLLNKMYGDKLDTLMTPVKNLFGSTKWELNDLNPQEVYQFNMYISAFRGKRYHPIEI</sequence>
<dbReference type="InterPro" id="IPR013272">
    <property type="entry name" value="Vps72/YL1_C"/>
</dbReference>
<dbReference type="KEGG" id="kaf:KAFR_0B00840"/>
<evidence type="ECO:0000256" key="1">
    <source>
        <dbReference type="SAM" id="MobiDB-lite"/>
    </source>
</evidence>
<evidence type="ECO:0000259" key="2">
    <source>
        <dbReference type="SMART" id="SM00993"/>
    </source>
</evidence>
<dbReference type="Pfam" id="PF13824">
    <property type="entry name" value="zf-Mss51"/>
    <property type="match status" value="1"/>
</dbReference>
<feature type="domain" description="Vps72/YL1 C-terminal" evidence="2">
    <location>
        <begin position="74"/>
        <end position="104"/>
    </location>
</feature>
<dbReference type="Proteomes" id="UP000005220">
    <property type="component" value="Chromosome 2"/>
</dbReference>
<accession>H2APT2</accession>
<dbReference type="HOGENOM" id="CLU_033072_0_0_1"/>
<keyword evidence="4" id="KW-1185">Reference proteome</keyword>
<dbReference type="PANTHER" id="PTHR28069:SF1">
    <property type="entry name" value="PROTEIN MSS51, MITOCHONDRIAL"/>
    <property type="match status" value="1"/>
</dbReference>
<dbReference type="GO" id="GO:0005739">
    <property type="term" value="C:mitochondrion"/>
    <property type="evidence" value="ECO:0007669"/>
    <property type="project" value="GOC"/>
</dbReference>
<evidence type="ECO:0000313" key="3">
    <source>
        <dbReference type="EMBL" id="CCF56382.1"/>
    </source>
</evidence>
<gene>
    <name evidence="3" type="primary">KAFR0B00840</name>
    <name evidence="3" type="ORF">KAFR_0B00840</name>
</gene>
<feature type="region of interest" description="Disordered" evidence="1">
    <location>
        <begin position="36"/>
        <end position="59"/>
    </location>
</feature>
<reference evidence="3 4" key="1">
    <citation type="journal article" date="2011" name="Proc. Natl. Acad. Sci. U.S.A.">
        <title>Evolutionary erosion of yeast sex chromosomes by mating-type switching accidents.</title>
        <authorList>
            <person name="Gordon J.L."/>
            <person name="Armisen D."/>
            <person name="Proux-Wera E."/>
            <person name="Oheigeartaigh S.S."/>
            <person name="Byrne K.P."/>
            <person name="Wolfe K.H."/>
        </authorList>
    </citation>
    <scope>NUCLEOTIDE SEQUENCE [LARGE SCALE GENOMIC DNA]</scope>
    <source>
        <strain evidence="4">ATCC 22294 / BCRC 22015 / CBS 2517 / CECT 1963 / NBRC 1671 / NRRL Y-8276</strain>
    </source>
</reference>
<dbReference type="InterPro" id="IPR046824">
    <property type="entry name" value="Mss51-like_C"/>
</dbReference>
<evidence type="ECO:0000313" key="4">
    <source>
        <dbReference type="Proteomes" id="UP000005220"/>
    </source>
</evidence>
<dbReference type="RefSeq" id="XP_003955517.1">
    <property type="nucleotide sequence ID" value="XM_003955468.1"/>
</dbReference>
<dbReference type="InterPro" id="IPR032717">
    <property type="entry name" value="Mss51_Znf"/>
</dbReference>
<dbReference type="GO" id="GO:0033617">
    <property type="term" value="P:mitochondrial respiratory chain complex IV assembly"/>
    <property type="evidence" value="ECO:0007669"/>
    <property type="project" value="TreeGrafter"/>
</dbReference>
<dbReference type="AlphaFoldDB" id="H2APT2"/>
<dbReference type="FunCoup" id="H2APT2">
    <property type="interactions" value="197"/>
</dbReference>
<proteinExistence type="predicted"/>
<dbReference type="InParanoid" id="H2APT2"/>